<dbReference type="SMART" id="SM00382">
    <property type="entry name" value="AAA"/>
    <property type="match status" value="2"/>
</dbReference>
<keyword evidence="7" id="KW-1185">Reference proteome</keyword>
<dbReference type="Gene3D" id="3.40.50.300">
    <property type="entry name" value="P-loop containing nucleotide triphosphate hydrolases"/>
    <property type="match status" value="2"/>
</dbReference>
<proteinExistence type="inferred from homology"/>
<dbReference type="SUPFAM" id="SSF52540">
    <property type="entry name" value="P-loop containing nucleoside triphosphate hydrolases"/>
    <property type="match status" value="2"/>
</dbReference>
<feature type="domain" description="AAA+ ATPase" evidence="5">
    <location>
        <begin position="948"/>
        <end position="1090"/>
    </location>
</feature>
<reference evidence="7" key="1">
    <citation type="submission" date="2015-09" db="EMBL/GenBank/DDBJ databases">
        <authorList>
            <consortium name="Pathogen Informatics"/>
        </authorList>
    </citation>
    <scope>NUCLEOTIDE SEQUENCE [LARGE SCALE GENOMIC DNA]</scope>
    <source>
        <strain evidence="7">Lake Konstanz</strain>
    </source>
</reference>
<feature type="compositionally biased region" description="Acidic residues" evidence="4">
    <location>
        <begin position="260"/>
        <end position="269"/>
    </location>
</feature>
<dbReference type="CDD" id="cd19481">
    <property type="entry name" value="RecA-like_protease"/>
    <property type="match status" value="1"/>
</dbReference>
<feature type="domain" description="AAA+ ATPase" evidence="5">
    <location>
        <begin position="692"/>
        <end position="813"/>
    </location>
</feature>
<dbReference type="InterPro" id="IPR003593">
    <property type="entry name" value="AAA+_ATPase"/>
</dbReference>
<evidence type="ECO:0000256" key="1">
    <source>
        <dbReference type="ARBA" id="ARBA00006914"/>
    </source>
</evidence>
<dbReference type="VEuPathDB" id="TriTrypDB:BSAL_41265"/>
<keyword evidence="2" id="KW-0547">Nucleotide-binding</keyword>
<dbReference type="GO" id="GO:0005524">
    <property type="term" value="F:ATP binding"/>
    <property type="evidence" value="ECO:0007669"/>
    <property type="project" value="UniProtKB-KW"/>
</dbReference>
<sequence>MRHLRSVVLLPSPPSASDTAPAGYATLPPFSADYEYLLAKETQYVLTSWVRNASNLHLHHGMHHLFRETGLSFTDAAECLIACLDRFIQQLEHRTNITTEQQPRLLRVANALQMTPKEIEALTFLQVCHSGSNFVFSVNNALCPSTVAKFADLNPKELLHFVAEYREHIKQGLVQLDSLGRASLMESKLCLSQEVVAAFTGENLSEEQLIKLEKTCLSTILLAERAAAGGSSPPQKKADETTDGANDGSAKKRPRNSAEKEDDQDDDDSSMGSFISCSDDDGDSGGDDDGGDFEEEIIYPKDLIEKTIRRLKELQAKDPVKAKELAEQVAPTLQSEVAAKMMKEMGLKLPAGPIKRESNNNKDKPKKKSRRTESATPSEASPLLSSVLAPASFPAAVAGGEASGARPSGGNAAATPVTANKSAPIYTSATSAKMNEPYTTDIDYIDDACKLLSNLIKIRNAEGDMKDDVEDNFYNVPKNKVEATIRELKGKFRLQSHVHKARLEATRNAGSWLPRIEQVASKLSLSDMEKQILILLLGNVVSHDVLIAINGRYVMRDGQRELSVGYMLFVLCDGLKERVASRQYFYQNAPLISNALISVNLTSTVRTCFNTDLTDYAVDIDRKIVDYLMGTDMQTAEMVPGSKLYTPTVPLENVVLPSETTSMVLNTIEHYALFDKCKRQCGFGDGLGASGSGLVILFYGPSGTGKTMLANAVAHDLKKKLLLVNLLQFKSDAKSPDVLRFIFREAKLNDAVIFFDECETFFETREANPLVTAILAEFERYDGIIILATNRAQIIDEAMNRRISLMIEFKLPDHQMREKIWRAHLPKHLTKADDVDLEGLALDYELSGGLIRNAMLAAISHAVARDKIENPLLKAEDFVHGAKLQLRGFFLAAEKGSSDSYITPKRNLEELIVEPSIRGQLENIAKITKSRNTLFSQWGFVEHDCVDQGVVYLFHGPSGCGKSLAVEGIAYECGATIRMCNIQEIVMGKDVNIQTIFDEARKLGAIVVFDNAQALFDHSDRSQQLSQLIQYHAVMFPRPVVVVATTGGSTSASASSTAVDPRASKFQFSEEILFTMPSRPLRRELWRRALPSKVPLSSDVDFNLLSEPQVTAKLIRSVCFAACCKVALLPPGERTLTMKLLNQEKEDAIMRERRRSTHSTMFA</sequence>
<dbReference type="OMA" id="RSCFNTD"/>
<dbReference type="GO" id="GO:0016887">
    <property type="term" value="F:ATP hydrolysis activity"/>
    <property type="evidence" value="ECO:0007669"/>
    <property type="project" value="InterPro"/>
</dbReference>
<evidence type="ECO:0000313" key="6">
    <source>
        <dbReference type="EMBL" id="CUG93186.1"/>
    </source>
</evidence>
<dbReference type="Proteomes" id="UP000051952">
    <property type="component" value="Unassembled WGS sequence"/>
</dbReference>
<feature type="region of interest" description="Disordered" evidence="4">
    <location>
        <begin position="227"/>
        <end position="298"/>
    </location>
</feature>
<dbReference type="InterPro" id="IPR003959">
    <property type="entry name" value="ATPase_AAA_core"/>
</dbReference>
<name>A0A0S4JSL4_BODSA</name>
<protein>
    <submittedName>
        <fullName evidence="6">AAA ATPase, putative</fullName>
    </submittedName>
</protein>
<feature type="compositionally biased region" description="Acidic residues" evidence="4">
    <location>
        <begin position="278"/>
        <end position="297"/>
    </location>
</feature>
<evidence type="ECO:0000256" key="2">
    <source>
        <dbReference type="ARBA" id="ARBA00022741"/>
    </source>
</evidence>
<dbReference type="EMBL" id="CYKH01002128">
    <property type="protein sequence ID" value="CUG93186.1"/>
    <property type="molecule type" value="Genomic_DNA"/>
</dbReference>
<dbReference type="OrthoDB" id="10042665at2759"/>
<keyword evidence="3" id="KW-0067">ATP-binding</keyword>
<evidence type="ECO:0000256" key="4">
    <source>
        <dbReference type="SAM" id="MobiDB-lite"/>
    </source>
</evidence>
<dbReference type="Pfam" id="PF00004">
    <property type="entry name" value="AAA"/>
    <property type="match status" value="2"/>
</dbReference>
<dbReference type="PANTHER" id="PTHR23073">
    <property type="entry name" value="26S PROTEASOME REGULATORY SUBUNIT"/>
    <property type="match status" value="1"/>
</dbReference>
<organism evidence="6 7">
    <name type="scientific">Bodo saltans</name>
    <name type="common">Flagellated protozoan</name>
    <dbReference type="NCBI Taxonomy" id="75058"/>
    <lineage>
        <taxon>Eukaryota</taxon>
        <taxon>Discoba</taxon>
        <taxon>Euglenozoa</taxon>
        <taxon>Kinetoplastea</taxon>
        <taxon>Metakinetoplastina</taxon>
        <taxon>Eubodonida</taxon>
        <taxon>Bodonidae</taxon>
        <taxon>Bodo</taxon>
    </lineage>
</organism>
<evidence type="ECO:0000313" key="7">
    <source>
        <dbReference type="Proteomes" id="UP000051952"/>
    </source>
</evidence>
<dbReference type="InterPro" id="IPR027417">
    <property type="entry name" value="P-loop_NTPase"/>
</dbReference>
<dbReference type="Pfam" id="PF22977">
    <property type="entry name" value="WHD"/>
    <property type="match status" value="1"/>
</dbReference>
<evidence type="ECO:0000259" key="5">
    <source>
        <dbReference type="SMART" id="SM00382"/>
    </source>
</evidence>
<dbReference type="InterPro" id="IPR054472">
    <property type="entry name" value="WHD"/>
</dbReference>
<comment type="similarity">
    <text evidence="1">Belongs to the AAA ATPase family.</text>
</comment>
<accession>A0A0S4JSL4</accession>
<dbReference type="FunFam" id="3.40.50.300:FF:002589">
    <property type="entry name" value="Putative AAA family ATPase"/>
    <property type="match status" value="1"/>
</dbReference>
<dbReference type="AlphaFoldDB" id="A0A0S4JSL4"/>
<dbReference type="InterPro" id="IPR050221">
    <property type="entry name" value="26S_Proteasome_ATPase"/>
</dbReference>
<feature type="region of interest" description="Disordered" evidence="4">
    <location>
        <begin position="348"/>
        <end position="385"/>
    </location>
</feature>
<feature type="compositionally biased region" description="Basic and acidic residues" evidence="4">
    <location>
        <begin position="354"/>
        <end position="363"/>
    </location>
</feature>
<gene>
    <name evidence="6" type="ORF">BSAL_41265</name>
</gene>
<evidence type="ECO:0000256" key="3">
    <source>
        <dbReference type="ARBA" id="ARBA00022840"/>
    </source>
</evidence>